<accession>A0A448XNN2</accession>
<name>A0A448XNN2_9PLAT</name>
<keyword evidence="2" id="KW-1185">Reference proteome</keyword>
<dbReference type="AlphaFoldDB" id="A0A448XNN2"/>
<protein>
    <submittedName>
        <fullName evidence="1">Uncharacterized protein</fullName>
    </submittedName>
</protein>
<proteinExistence type="predicted"/>
<comment type="caution">
    <text evidence="1">The sequence shown here is derived from an EMBL/GenBank/DDBJ whole genome shotgun (WGS) entry which is preliminary data.</text>
</comment>
<evidence type="ECO:0000313" key="1">
    <source>
        <dbReference type="EMBL" id="VEL41140.1"/>
    </source>
</evidence>
<sequence length="110" mass="12116">MSAENEQLHPMTLTDPVSCLHRDPDSETVHVSVCLSVSLLAAGLIDISTSRKNITGLWKMFSRPTEPALAIGMRRVLLLDLNASSLLPISDRNNHFSIDMTLLEPTFGRS</sequence>
<dbReference type="EMBL" id="CAAALY010268044">
    <property type="protein sequence ID" value="VEL41140.1"/>
    <property type="molecule type" value="Genomic_DNA"/>
</dbReference>
<organism evidence="1 2">
    <name type="scientific">Protopolystoma xenopodis</name>
    <dbReference type="NCBI Taxonomy" id="117903"/>
    <lineage>
        <taxon>Eukaryota</taxon>
        <taxon>Metazoa</taxon>
        <taxon>Spiralia</taxon>
        <taxon>Lophotrochozoa</taxon>
        <taxon>Platyhelminthes</taxon>
        <taxon>Monogenea</taxon>
        <taxon>Polyopisthocotylea</taxon>
        <taxon>Polystomatidea</taxon>
        <taxon>Polystomatidae</taxon>
        <taxon>Protopolystoma</taxon>
    </lineage>
</organism>
<gene>
    <name evidence="1" type="ORF">PXEA_LOCUS34580</name>
</gene>
<reference evidence="1" key="1">
    <citation type="submission" date="2018-11" db="EMBL/GenBank/DDBJ databases">
        <authorList>
            <consortium name="Pathogen Informatics"/>
        </authorList>
    </citation>
    <scope>NUCLEOTIDE SEQUENCE</scope>
</reference>
<dbReference type="Proteomes" id="UP000784294">
    <property type="component" value="Unassembled WGS sequence"/>
</dbReference>
<evidence type="ECO:0000313" key="2">
    <source>
        <dbReference type="Proteomes" id="UP000784294"/>
    </source>
</evidence>